<dbReference type="Gene3D" id="1.10.30.20">
    <property type="entry name" value="Bacterial XPD DNA helicase, FeS cluster domain"/>
    <property type="match status" value="1"/>
</dbReference>
<evidence type="ECO:0000256" key="5">
    <source>
        <dbReference type="ARBA" id="ARBA00022763"/>
    </source>
</evidence>
<comment type="similarity">
    <text evidence="15">Belongs to the helicase family. DinG subfamily.</text>
</comment>
<keyword evidence="3" id="KW-0479">Metal-binding</keyword>
<keyword evidence="2" id="KW-0540">Nuclease</keyword>
<keyword evidence="10" id="KW-0408">Iron</keyword>
<keyword evidence="1" id="KW-0004">4Fe-4S</keyword>
<dbReference type="PROSITE" id="PS51193">
    <property type="entry name" value="HELICASE_ATP_BIND_2"/>
    <property type="match status" value="1"/>
</dbReference>
<name>A0ABN8A5Y5_9BACI</name>
<dbReference type="SMART" id="SM00488">
    <property type="entry name" value="DEXDc2"/>
    <property type="match status" value="1"/>
</dbReference>
<evidence type="ECO:0000256" key="8">
    <source>
        <dbReference type="ARBA" id="ARBA00022839"/>
    </source>
</evidence>
<dbReference type="Gene3D" id="3.90.320.10">
    <property type="match status" value="1"/>
</dbReference>
<feature type="domain" description="Helicase ATP-binding" evidence="16">
    <location>
        <begin position="180"/>
        <end position="430"/>
    </location>
</feature>
<gene>
    <name evidence="17" type="primary">dinG_2</name>
    <name evidence="17" type="ORF">BACCIP111883_01290</name>
</gene>
<protein>
    <submittedName>
        <fullName evidence="17">3'-5' exonuclease DinG</fullName>
        <ecNumber evidence="17">3.1.-.-</ecNumber>
    </submittedName>
</protein>
<dbReference type="InterPro" id="IPR042493">
    <property type="entry name" value="XPD_DNA_FeS"/>
</dbReference>
<dbReference type="Proteomes" id="UP000789833">
    <property type="component" value="Unassembled WGS sequence"/>
</dbReference>
<keyword evidence="13" id="KW-0234">DNA repair</keyword>
<dbReference type="Pfam" id="PF13307">
    <property type="entry name" value="Helicase_C_2"/>
    <property type="match status" value="1"/>
</dbReference>
<evidence type="ECO:0000256" key="7">
    <source>
        <dbReference type="ARBA" id="ARBA00022806"/>
    </source>
</evidence>
<sequence>MNTILVSVRKLVEFVMMNGSIDSRFVGSNVLQEGTKTHQRIQKLRGEGYEKEVYLSLKKQVESFLLLIEGRCDGIYHTEERITIEEIKTTKRELNTITELDYPAYWAQLKMYAFMYMEENEISEIDIQMVYARRDNEDTVTFRRHYNKKQLTIFADEVIYEYLLFQKILWGFRKERDQSIGELVFPFDSFRKGQRDLSKAVYKTIQEQKVLFAKAATGIGKTMATIFPAVKSLGKGKSQKIMYLTAKNVTKTVVEDAWKRLTEKGLCMKVVSITAKEKICFQEETLCQKEFCPFADGYYDRLKEGLTDVLRNESLMTQSVVERYAKKHQLCPFEFSLDIALYTDAVICDYNYFFDPKVRLQRWSEFHEESIVLIDEAHNLVDRSRDMHSACITKSIFLQASREMKNINNDLYLQFKKINDKLLSWKKEIINNNQYVFEEKPTFLLDAVNEAVKACEQWLLTNPSQMSYQDVLTCYFEGQDFLRIGKEYDARYKTVVTLFKNDVNVKLVCLDASLSIKRLTDKTAATIFFSATLHPLGYFQRMLGSDQEDYHLSIPSPFDSDKVKVYAQPISTIYKDRGKSINPIIQSIVKTFHTKPGNYLIFFPSYEYMDMVYEEYVPYAISDGVTTIKQDRLMSEEERISFLELYSIPLNKVLIGFAVLGGVFSEGIDLKGERLTGVGIVGVGLPQLSLERNVIKEYFHTSGHNGFDFAYVYPGMNKVQQAGGRLIRTEEDEGIILLMDKRFFQESYRTLLPPEWRNFQ</sequence>
<evidence type="ECO:0000256" key="3">
    <source>
        <dbReference type="ARBA" id="ARBA00022723"/>
    </source>
</evidence>
<keyword evidence="4" id="KW-0547">Nucleotide-binding</keyword>
<evidence type="ECO:0000256" key="2">
    <source>
        <dbReference type="ARBA" id="ARBA00022722"/>
    </source>
</evidence>
<keyword evidence="5" id="KW-0227">DNA damage</keyword>
<proteinExistence type="inferred from homology"/>
<evidence type="ECO:0000313" key="18">
    <source>
        <dbReference type="Proteomes" id="UP000789833"/>
    </source>
</evidence>
<evidence type="ECO:0000256" key="11">
    <source>
        <dbReference type="ARBA" id="ARBA00023014"/>
    </source>
</evidence>
<dbReference type="InterPro" id="IPR006554">
    <property type="entry name" value="Helicase-like_DEXD_c2"/>
</dbReference>
<keyword evidence="7" id="KW-0347">Helicase</keyword>
<dbReference type="GO" id="GO:0004527">
    <property type="term" value="F:exonuclease activity"/>
    <property type="evidence" value="ECO:0007669"/>
    <property type="project" value="UniProtKB-KW"/>
</dbReference>
<evidence type="ECO:0000256" key="15">
    <source>
        <dbReference type="ARBA" id="ARBA00038058"/>
    </source>
</evidence>
<evidence type="ECO:0000313" key="17">
    <source>
        <dbReference type="EMBL" id="CAG9620521.1"/>
    </source>
</evidence>
<evidence type="ECO:0000256" key="6">
    <source>
        <dbReference type="ARBA" id="ARBA00022801"/>
    </source>
</evidence>
<dbReference type="EC" id="3.1.-.-" evidence="17"/>
<dbReference type="InterPro" id="IPR014013">
    <property type="entry name" value="Helic_SF1/SF2_ATP-bd_DinG/Rad3"/>
</dbReference>
<evidence type="ECO:0000256" key="14">
    <source>
        <dbReference type="ARBA" id="ARBA00023235"/>
    </source>
</evidence>
<keyword evidence="18" id="KW-1185">Reference proteome</keyword>
<dbReference type="Gene3D" id="3.40.50.300">
    <property type="entry name" value="P-loop containing nucleotide triphosphate hydrolases"/>
    <property type="match status" value="2"/>
</dbReference>
<dbReference type="RefSeq" id="WP_230500444.1">
    <property type="nucleotide sequence ID" value="NZ_CAKJTJ010000005.1"/>
</dbReference>
<dbReference type="PANTHER" id="PTHR11472:SF34">
    <property type="entry name" value="REGULATOR OF TELOMERE ELONGATION HELICASE 1"/>
    <property type="match status" value="1"/>
</dbReference>
<keyword evidence="8 17" id="KW-0269">Exonuclease</keyword>
<keyword evidence="6 17" id="KW-0378">Hydrolase</keyword>
<evidence type="ECO:0000256" key="13">
    <source>
        <dbReference type="ARBA" id="ARBA00023204"/>
    </source>
</evidence>
<dbReference type="InterPro" id="IPR027417">
    <property type="entry name" value="P-loop_NTPase"/>
</dbReference>
<comment type="caution">
    <text evidence="17">The sequence shown here is derived from an EMBL/GenBank/DDBJ whole genome shotgun (WGS) entry which is preliminary data.</text>
</comment>
<dbReference type="PANTHER" id="PTHR11472">
    <property type="entry name" value="DNA REPAIR DEAD HELICASE RAD3/XP-D SUBFAMILY MEMBER"/>
    <property type="match status" value="1"/>
</dbReference>
<evidence type="ECO:0000256" key="1">
    <source>
        <dbReference type="ARBA" id="ARBA00022485"/>
    </source>
</evidence>
<dbReference type="SMART" id="SM00491">
    <property type="entry name" value="HELICc2"/>
    <property type="match status" value="1"/>
</dbReference>
<keyword evidence="9" id="KW-0067">ATP-binding</keyword>
<dbReference type="Pfam" id="PF12705">
    <property type="entry name" value="PDDEXK_1"/>
    <property type="match status" value="1"/>
</dbReference>
<dbReference type="SUPFAM" id="SSF52540">
    <property type="entry name" value="P-loop containing nucleoside triphosphate hydrolases"/>
    <property type="match status" value="2"/>
</dbReference>
<dbReference type="InterPro" id="IPR011604">
    <property type="entry name" value="PDDEXK-like_dom_sf"/>
</dbReference>
<keyword evidence="14" id="KW-0413">Isomerase</keyword>
<keyword evidence="12" id="KW-0238">DNA-binding</keyword>
<dbReference type="Pfam" id="PF06733">
    <property type="entry name" value="DEAD_2"/>
    <property type="match status" value="1"/>
</dbReference>
<evidence type="ECO:0000256" key="4">
    <source>
        <dbReference type="ARBA" id="ARBA00022741"/>
    </source>
</evidence>
<accession>A0ABN8A5Y5</accession>
<dbReference type="InterPro" id="IPR045028">
    <property type="entry name" value="DinG/Rad3-like"/>
</dbReference>
<dbReference type="InterPro" id="IPR006555">
    <property type="entry name" value="ATP-dep_Helicase_C"/>
</dbReference>
<dbReference type="Gene3D" id="1.10.275.40">
    <property type="match status" value="1"/>
</dbReference>
<organism evidence="17 18">
    <name type="scientific">Sutcliffiella rhizosphaerae</name>
    <dbReference type="NCBI Taxonomy" id="2880967"/>
    <lineage>
        <taxon>Bacteria</taxon>
        <taxon>Bacillati</taxon>
        <taxon>Bacillota</taxon>
        <taxon>Bacilli</taxon>
        <taxon>Bacillales</taxon>
        <taxon>Bacillaceae</taxon>
        <taxon>Sutcliffiella</taxon>
    </lineage>
</organism>
<keyword evidence="11" id="KW-0411">Iron-sulfur</keyword>
<evidence type="ECO:0000259" key="16">
    <source>
        <dbReference type="PROSITE" id="PS51193"/>
    </source>
</evidence>
<reference evidence="17 18" key="1">
    <citation type="submission" date="2021-10" db="EMBL/GenBank/DDBJ databases">
        <authorList>
            <person name="Criscuolo A."/>
        </authorList>
    </citation>
    <scope>NUCLEOTIDE SEQUENCE [LARGE SCALE GENOMIC DNA]</scope>
    <source>
        <strain evidence="18">CIP 111883</strain>
    </source>
</reference>
<dbReference type="InterPro" id="IPR010614">
    <property type="entry name" value="RAD3-like_helicase_DEAD"/>
</dbReference>
<evidence type="ECO:0000256" key="12">
    <source>
        <dbReference type="ARBA" id="ARBA00023125"/>
    </source>
</evidence>
<evidence type="ECO:0000256" key="9">
    <source>
        <dbReference type="ARBA" id="ARBA00022840"/>
    </source>
</evidence>
<dbReference type="EMBL" id="CAKJTJ010000005">
    <property type="protein sequence ID" value="CAG9620521.1"/>
    <property type="molecule type" value="Genomic_DNA"/>
</dbReference>
<dbReference type="InterPro" id="IPR038726">
    <property type="entry name" value="PDDEXK_AddAB-type"/>
</dbReference>
<evidence type="ECO:0000256" key="10">
    <source>
        <dbReference type="ARBA" id="ARBA00023004"/>
    </source>
</evidence>